<dbReference type="EMBL" id="LM995447">
    <property type="protein sequence ID" value="CDZ24668.1"/>
    <property type="molecule type" value="Genomic_DNA"/>
</dbReference>
<dbReference type="InterPro" id="IPR003742">
    <property type="entry name" value="RlmH-like"/>
</dbReference>
<name>A0A078KQE8_9FIRM</name>
<comment type="catalytic activity">
    <reaction evidence="7">
        <text>pseudouridine(1915) in 23S rRNA + S-adenosyl-L-methionine = N(3)-methylpseudouridine(1915) in 23S rRNA + S-adenosyl-L-homocysteine + H(+)</text>
        <dbReference type="Rhea" id="RHEA:42752"/>
        <dbReference type="Rhea" id="RHEA-COMP:10221"/>
        <dbReference type="Rhea" id="RHEA-COMP:10222"/>
        <dbReference type="ChEBI" id="CHEBI:15378"/>
        <dbReference type="ChEBI" id="CHEBI:57856"/>
        <dbReference type="ChEBI" id="CHEBI:59789"/>
        <dbReference type="ChEBI" id="CHEBI:65314"/>
        <dbReference type="ChEBI" id="CHEBI:74486"/>
        <dbReference type="EC" id="2.1.1.177"/>
    </reaction>
</comment>
<dbReference type="GO" id="GO:0005737">
    <property type="term" value="C:cytoplasm"/>
    <property type="evidence" value="ECO:0007669"/>
    <property type="project" value="UniProtKB-SubCell"/>
</dbReference>
<dbReference type="PIRSF" id="PIRSF004505">
    <property type="entry name" value="MT_bac"/>
    <property type="match status" value="1"/>
</dbReference>
<dbReference type="GO" id="GO:0070038">
    <property type="term" value="F:rRNA (pseudouridine-N3-)-methyltransferase activity"/>
    <property type="evidence" value="ECO:0007669"/>
    <property type="project" value="UniProtKB-UniRule"/>
</dbReference>
<organism evidence="8 9">
    <name type="scientific">[Clostridium] cellulosi</name>
    <dbReference type="NCBI Taxonomy" id="29343"/>
    <lineage>
        <taxon>Bacteria</taxon>
        <taxon>Bacillati</taxon>
        <taxon>Bacillota</taxon>
        <taxon>Clostridia</taxon>
        <taxon>Eubacteriales</taxon>
        <taxon>Oscillospiraceae</taxon>
        <taxon>Oscillospiraceae incertae sedis</taxon>
    </lineage>
</organism>
<evidence type="ECO:0000256" key="2">
    <source>
        <dbReference type="ARBA" id="ARBA00022552"/>
    </source>
</evidence>
<keyword evidence="4 7" id="KW-0808">Transferase</keyword>
<dbReference type="SUPFAM" id="SSF75217">
    <property type="entry name" value="alpha/beta knot"/>
    <property type="match status" value="1"/>
</dbReference>
<dbReference type="HAMAP" id="MF_00658">
    <property type="entry name" value="23SrRNA_methyltr_H"/>
    <property type="match status" value="1"/>
</dbReference>
<dbReference type="KEGG" id="ccel:CCDG5_1558"/>
<evidence type="ECO:0000256" key="1">
    <source>
        <dbReference type="ARBA" id="ARBA00022490"/>
    </source>
</evidence>
<dbReference type="PANTHER" id="PTHR33603:SF1">
    <property type="entry name" value="RIBOSOMAL RNA LARGE SUBUNIT METHYLTRANSFERASE H"/>
    <property type="match status" value="1"/>
</dbReference>
<comment type="subunit">
    <text evidence="7">Homodimer.</text>
</comment>
<evidence type="ECO:0000256" key="5">
    <source>
        <dbReference type="ARBA" id="ARBA00022691"/>
    </source>
</evidence>
<keyword evidence="5 7" id="KW-0949">S-adenosyl-L-methionine</keyword>
<dbReference type="InterPro" id="IPR029026">
    <property type="entry name" value="tRNA_m1G_MTases_N"/>
</dbReference>
<dbReference type="STRING" id="29343.CCDG5_1558"/>
<feature type="binding site" evidence="7">
    <location>
        <position position="76"/>
    </location>
    <ligand>
        <name>S-adenosyl-L-methionine</name>
        <dbReference type="ChEBI" id="CHEBI:59789"/>
    </ligand>
</feature>
<proteinExistence type="inferred from homology"/>
<evidence type="ECO:0000256" key="3">
    <source>
        <dbReference type="ARBA" id="ARBA00022603"/>
    </source>
</evidence>
<dbReference type="PATRIC" id="fig|29343.3.peg.1643"/>
<gene>
    <name evidence="7" type="primary">rlmH</name>
    <name evidence="8" type="ORF">CCDG5_1558</name>
</gene>
<dbReference type="CDD" id="cd18081">
    <property type="entry name" value="RlmH-like"/>
    <property type="match status" value="1"/>
</dbReference>
<dbReference type="OrthoDB" id="9806643at2"/>
<keyword evidence="1 7" id="KW-0963">Cytoplasm</keyword>
<keyword evidence="9" id="KW-1185">Reference proteome</keyword>
<dbReference type="PANTHER" id="PTHR33603">
    <property type="entry name" value="METHYLTRANSFERASE"/>
    <property type="match status" value="1"/>
</dbReference>
<reference evidence="9" key="1">
    <citation type="submission" date="2014-07" db="EMBL/GenBank/DDBJ databases">
        <authorList>
            <person name="Wibberg D."/>
        </authorList>
    </citation>
    <scope>NUCLEOTIDE SEQUENCE [LARGE SCALE GENOMIC DNA]</scope>
    <source>
        <strain evidence="9">DG5</strain>
    </source>
</reference>
<evidence type="ECO:0000313" key="9">
    <source>
        <dbReference type="Proteomes" id="UP000032431"/>
    </source>
</evidence>
<evidence type="ECO:0000313" key="8">
    <source>
        <dbReference type="EMBL" id="CDZ24668.1"/>
    </source>
</evidence>
<feature type="binding site" evidence="7">
    <location>
        <begin position="127"/>
        <end position="132"/>
    </location>
    <ligand>
        <name>S-adenosyl-L-methionine</name>
        <dbReference type="ChEBI" id="CHEBI:59789"/>
    </ligand>
</feature>
<dbReference type="Proteomes" id="UP000032431">
    <property type="component" value="Chromosome I"/>
</dbReference>
<evidence type="ECO:0000256" key="4">
    <source>
        <dbReference type="ARBA" id="ARBA00022679"/>
    </source>
</evidence>
<comment type="function">
    <text evidence="7">Specifically methylates the pseudouridine at position 1915 (m3Psi1915) in 23S rRNA.</text>
</comment>
<protein>
    <recommendedName>
        <fullName evidence="7">Ribosomal RNA large subunit methyltransferase H</fullName>
        <ecNumber evidence="7">2.1.1.177</ecNumber>
    </recommendedName>
    <alternativeName>
        <fullName evidence="7">23S rRNA (pseudouridine1915-N3)-methyltransferase</fullName>
    </alternativeName>
    <alternativeName>
        <fullName evidence="7">23S rRNA m3Psi1915 methyltransferase</fullName>
    </alternativeName>
    <alternativeName>
        <fullName evidence="7">rRNA (pseudouridine-N3-)-methyltransferase RlmH</fullName>
    </alternativeName>
</protein>
<sequence>MLSIDIICVGNLKEKYWRLAFDEYVKRLTPWAKIRVTEIPEQRVNKDTDALILSALTEEGRRITAAIPDKAFVTALCIEGKRLSSVQLSEVLSKEMTTGTSSFAFIIGGSYGLSDEVKTRANLKLSMSDMTFPHQLARIMLIEQLYRSMTILNGVKYHK</sequence>
<comment type="subcellular location">
    <subcellularLocation>
        <location evidence="7">Cytoplasm</location>
    </subcellularLocation>
</comment>
<dbReference type="EC" id="2.1.1.177" evidence="7"/>
<evidence type="ECO:0000256" key="7">
    <source>
        <dbReference type="HAMAP-Rule" id="MF_00658"/>
    </source>
</evidence>
<accession>A0A078KQE8</accession>
<comment type="similarity">
    <text evidence="6 7">Belongs to the RNA methyltransferase RlmH family.</text>
</comment>
<dbReference type="NCBIfam" id="NF000985">
    <property type="entry name" value="PRK00103.1-3"/>
    <property type="match status" value="1"/>
</dbReference>
<dbReference type="InterPro" id="IPR029028">
    <property type="entry name" value="Alpha/beta_knot_MTases"/>
</dbReference>
<dbReference type="HOGENOM" id="CLU_100552_0_0_9"/>
<keyword evidence="3 7" id="KW-0489">Methyltransferase</keyword>
<dbReference type="Pfam" id="PF02590">
    <property type="entry name" value="SPOUT_MTase"/>
    <property type="match status" value="1"/>
</dbReference>
<evidence type="ECO:0000256" key="6">
    <source>
        <dbReference type="ARBA" id="ARBA00038303"/>
    </source>
</evidence>
<dbReference type="Gene3D" id="3.40.1280.10">
    <property type="match status" value="1"/>
</dbReference>
<feature type="binding site" evidence="7">
    <location>
        <position position="108"/>
    </location>
    <ligand>
        <name>S-adenosyl-L-methionine</name>
        <dbReference type="ChEBI" id="CHEBI:59789"/>
    </ligand>
</feature>
<dbReference type="AlphaFoldDB" id="A0A078KQE8"/>
<keyword evidence="2 7" id="KW-0698">rRNA processing</keyword>